<feature type="domain" description="Orotidine 5'-phosphate decarboxylase" evidence="2">
    <location>
        <begin position="14"/>
        <end position="231"/>
    </location>
</feature>
<dbReference type="Pfam" id="PF00215">
    <property type="entry name" value="OMPdecase"/>
    <property type="match status" value="1"/>
</dbReference>
<gene>
    <name evidence="3" type="ORF">A3F00_04255</name>
</gene>
<sequence>MAELLVPQERSVEIAADVSDVIEFDQLLRNTHDVEGISGYKVGLVLGLYLGLPEVVNVAREYTNKNIIYDHQKAGNDIPAMGTEFAKVCRLSRVDAVILFPFGGKATQEAWIKAAQDNGLHVLVGGHMTQPNFLASEEGYVADDAPDRIYRLGAELGVRDFVVPGNKLEYVVHYKELLEEILGEGNFDLHAPGFITQGGELSEFAKQAGRRYHGIVGSAIYKAADQNAAAKLMTSQLKTA</sequence>
<dbReference type="SUPFAM" id="SSF51366">
    <property type="entry name" value="Ribulose-phoshate binding barrel"/>
    <property type="match status" value="1"/>
</dbReference>
<dbReference type="EMBL" id="MFDE01000038">
    <property type="protein sequence ID" value="OGE37637.1"/>
    <property type="molecule type" value="Genomic_DNA"/>
</dbReference>
<organism evidence="3 4">
    <name type="scientific">Candidatus Daviesbacteria bacterium RIFCSPHIGHO2_12_FULL_37_11</name>
    <dbReference type="NCBI Taxonomy" id="1797777"/>
    <lineage>
        <taxon>Bacteria</taxon>
        <taxon>Candidatus Daviesiibacteriota</taxon>
    </lineage>
</organism>
<dbReference type="InterPro" id="IPR011060">
    <property type="entry name" value="RibuloseP-bd_barrel"/>
</dbReference>
<dbReference type="Proteomes" id="UP000176527">
    <property type="component" value="Unassembled WGS sequence"/>
</dbReference>
<comment type="caution">
    <text evidence="3">The sequence shown here is derived from an EMBL/GenBank/DDBJ whole genome shotgun (WGS) entry which is preliminary data.</text>
</comment>
<name>A0A1F5K9N3_9BACT</name>
<proteinExistence type="predicted"/>
<evidence type="ECO:0000256" key="1">
    <source>
        <dbReference type="ARBA" id="ARBA00023239"/>
    </source>
</evidence>
<evidence type="ECO:0000313" key="4">
    <source>
        <dbReference type="Proteomes" id="UP000176527"/>
    </source>
</evidence>
<accession>A0A1F5K9N3</accession>
<dbReference type="InterPro" id="IPR013785">
    <property type="entry name" value="Aldolase_TIM"/>
</dbReference>
<evidence type="ECO:0000259" key="2">
    <source>
        <dbReference type="Pfam" id="PF00215"/>
    </source>
</evidence>
<evidence type="ECO:0000313" key="3">
    <source>
        <dbReference type="EMBL" id="OGE37637.1"/>
    </source>
</evidence>
<protein>
    <recommendedName>
        <fullName evidence="2">Orotidine 5'-phosphate decarboxylase domain-containing protein</fullName>
    </recommendedName>
</protein>
<dbReference type="GO" id="GO:0004590">
    <property type="term" value="F:orotidine-5'-phosphate decarboxylase activity"/>
    <property type="evidence" value="ECO:0007669"/>
    <property type="project" value="InterPro"/>
</dbReference>
<dbReference type="GO" id="GO:0006207">
    <property type="term" value="P:'de novo' pyrimidine nucleobase biosynthetic process"/>
    <property type="evidence" value="ECO:0007669"/>
    <property type="project" value="InterPro"/>
</dbReference>
<keyword evidence="1" id="KW-0456">Lyase</keyword>
<dbReference type="Gene3D" id="3.20.20.70">
    <property type="entry name" value="Aldolase class I"/>
    <property type="match status" value="1"/>
</dbReference>
<dbReference type="AlphaFoldDB" id="A0A1F5K9N3"/>
<dbReference type="InterPro" id="IPR001754">
    <property type="entry name" value="OMPdeCOase_dom"/>
</dbReference>
<reference evidence="3 4" key="1">
    <citation type="journal article" date="2016" name="Nat. Commun.">
        <title>Thousands of microbial genomes shed light on interconnected biogeochemical processes in an aquifer system.</title>
        <authorList>
            <person name="Anantharaman K."/>
            <person name="Brown C.T."/>
            <person name="Hug L.A."/>
            <person name="Sharon I."/>
            <person name="Castelle C.J."/>
            <person name="Probst A.J."/>
            <person name="Thomas B.C."/>
            <person name="Singh A."/>
            <person name="Wilkins M.J."/>
            <person name="Karaoz U."/>
            <person name="Brodie E.L."/>
            <person name="Williams K.H."/>
            <person name="Hubbard S.S."/>
            <person name="Banfield J.F."/>
        </authorList>
    </citation>
    <scope>NUCLEOTIDE SEQUENCE [LARGE SCALE GENOMIC DNA]</scope>
</reference>